<evidence type="ECO:0000256" key="1">
    <source>
        <dbReference type="SAM" id="MobiDB-lite"/>
    </source>
</evidence>
<comment type="caution">
    <text evidence="2">The sequence shown here is derived from an EMBL/GenBank/DDBJ whole genome shotgun (WGS) entry which is preliminary data.</text>
</comment>
<evidence type="ECO:0000313" key="2">
    <source>
        <dbReference type="EMBL" id="MET4683671.1"/>
    </source>
</evidence>
<dbReference type="Proteomes" id="UP001549313">
    <property type="component" value="Unassembled WGS sequence"/>
</dbReference>
<dbReference type="EMBL" id="JBEPTF010000002">
    <property type="protein sequence ID" value="MET4683671.1"/>
    <property type="molecule type" value="Genomic_DNA"/>
</dbReference>
<name>A0ABV2RAS7_9CAUL</name>
<organism evidence="2 3">
    <name type="scientific">Brevundimonas faecalis</name>
    <dbReference type="NCBI Taxonomy" id="947378"/>
    <lineage>
        <taxon>Bacteria</taxon>
        <taxon>Pseudomonadati</taxon>
        <taxon>Pseudomonadota</taxon>
        <taxon>Alphaproteobacteria</taxon>
        <taxon>Caulobacterales</taxon>
        <taxon>Caulobacteraceae</taxon>
        <taxon>Brevundimonas</taxon>
    </lineage>
</organism>
<gene>
    <name evidence="2" type="ORF">ABIE19_001601</name>
</gene>
<reference evidence="2 3" key="1">
    <citation type="submission" date="2024-06" db="EMBL/GenBank/DDBJ databases">
        <title>Sorghum-associated microbial communities from plants grown in Nebraska, USA.</title>
        <authorList>
            <person name="Schachtman D."/>
        </authorList>
    </citation>
    <scope>NUCLEOTIDE SEQUENCE [LARGE SCALE GENOMIC DNA]</scope>
    <source>
        <strain evidence="2 3">2814</strain>
    </source>
</reference>
<proteinExistence type="predicted"/>
<keyword evidence="3" id="KW-1185">Reference proteome</keyword>
<accession>A0ABV2RAS7</accession>
<protein>
    <recommendedName>
        <fullName evidence="4">Helix-turn-helix domain-containing protein</fullName>
    </recommendedName>
</protein>
<evidence type="ECO:0008006" key="4">
    <source>
        <dbReference type="Google" id="ProtNLM"/>
    </source>
</evidence>
<sequence>MYTEAQMGEPEVRPVTPQAKNPHCLTVIQPDNTQVSVLEPCSWKRGRERTLDLVAKGVDPFDIRFSTLPDGALSFEGLPMRHVEYALWWTDADRISRYGRSSLSHLTLAGVALYGADWPARMARSLGVPEAHINKWFAQGVLPSWVGPAIYEIVLRNRRKLGRTVHTIARRRPRPKDWPEPRQPIGWRSTPQGESAHYDGDAE</sequence>
<evidence type="ECO:0000313" key="3">
    <source>
        <dbReference type="Proteomes" id="UP001549313"/>
    </source>
</evidence>
<feature type="region of interest" description="Disordered" evidence="1">
    <location>
        <begin position="170"/>
        <end position="203"/>
    </location>
</feature>
<dbReference type="RefSeq" id="WP_354088629.1">
    <property type="nucleotide sequence ID" value="NZ_JBEPTF010000002.1"/>
</dbReference>